<sequence length="556" mass="62734">MRRRHFIKLSSTTAATLLFSRLTYASSPQTSLINSPSEVWAQSGSDWFQLKHTNGSVYTYKDIEVYIKTNGNAKGVYIKSPGNQLNAIRLKWSHHTPSDAIFLGDQWERSYGDLQWKTTTTGIKNPWYVLIHDAKQTSCFGVKTGCNTVCWWALSNDSLELTLDTHSGGNGVLLGDRTLHAADIITTTSTAGENPFHTDHRFCGMMCEKPRLPKHPVYGINDWYFAYGNNNFDLIKQTTAMMSELVTDTNNKPFSVVDAGWATYSPLLPGDGGWNDDFSKPNDKFKDMHLLGDEIKKLGMRPGLWMRPLCARHDDKASLLAPKIPGRDDPKNPVLDPTIPENIERIKHNFDVYKQWGYEMVKHDFSTYDITGRWGFDMKDSITAPGWNFNDRSKTTAEIILDLYRAIRQAAGDGIYIIGCNTMSHLSAGIFELCRIGDDTSGNEWARTRKMGINTLAFRLPQHNKFYAVDGDCVGLTTKIEWSRNKQWLQLLAESGAPLFISGQPEAMGEAQKAAVKQAFAQAARVQPLGEPLDWLSNNEPQKWKLNNRIVNFDWA</sequence>
<dbReference type="AlphaFoldDB" id="A0A965ZH50"/>
<dbReference type="InterPro" id="IPR013785">
    <property type="entry name" value="Aldolase_TIM"/>
</dbReference>
<proteinExistence type="predicted"/>
<reference evidence="2" key="2">
    <citation type="submission" date="2020-10" db="EMBL/GenBank/DDBJ databases">
        <title>Mucilaginibacter sp. nov., isolated from soil.</title>
        <authorList>
            <person name="Jeon C.O."/>
        </authorList>
    </citation>
    <scope>NUCLEOTIDE SEQUENCE</scope>
    <source>
        <strain evidence="2">R11</strain>
    </source>
</reference>
<evidence type="ECO:0000256" key="1">
    <source>
        <dbReference type="SAM" id="SignalP"/>
    </source>
</evidence>
<feature type="chain" id="PRO_5037536366" description="Alpha-galactosidase" evidence="1">
    <location>
        <begin position="26"/>
        <end position="556"/>
    </location>
</feature>
<organism evidence="2 3">
    <name type="scientific">Mucilaginibacter agri</name>
    <dbReference type="NCBI Taxonomy" id="2695265"/>
    <lineage>
        <taxon>Bacteria</taxon>
        <taxon>Pseudomonadati</taxon>
        <taxon>Bacteroidota</taxon>
        <taxon>Sphingobacteriia</taxon>
        <taxon>Sphingobacteriales</taxon>
        <taxon>Sphingobacteriaceae</taxon>
        <taxon>Mucilaginibacter</taxon>
    </lineage>
</organism>
<keyword evidence="1" id="KW-0732">Signal</keyword>
<gene>
    <name evidence="2" type="ORF">GSY63_16580</name>
</gene>
<dbReference type="Proteomes" id="UP000638732">
    <property type="component" value="Unassembled WGS sequence"/>
</dbReference>
<reference evidence="2" key="1">
    <citation type="submission" date="2020-01" db="EMBL/GenBank/DDBJ databases">
        <authorList>
            <person name="Seo Y.L."/>
        </authorList>
    </citation>
    <scope>NUCLEOTIDE SEQUENCE</scope>
    <source>
        <strain evidence="2">R11</strain>
    </source>
</reference>
<feature type="signal peptide" evidence="1">
    <location>
        <begin position="1"/>
        <end position="25"/>
    </location>
</feature>
<keyword evidence="3" id="KW-1185">Reference proteome</keyword>
<evidence type="ECO:0000313" key="2">
    <source>
        <dbReference type="EMBL" id="NCD70983.1"/>
    </source>
</evidence>
<dbReference type="EMBL" id="WWEO01000044">
    <property type="protein sequence ID" value="NCD70983.1"/>
    <property type="molecule type" value="Genomic_DNA"/>
</dbReference>
<dbReference type="InterPro" id="IPR017853">
    <property type="entry name" value="GH"/>
</dbReference>
<evidence type="ECO:0000313" key="3">
    <source>
        <dbReference type="Proteomes" id="UP000638732"/>
    </source>
</evidence>
<protein>
    <recommendedName>
        <fullName evidence="4">Alpha-galactosidase</fullName>
    </recommendedName>
</protein>
<comment type="caution">
    <text evidence="2">The sequence shown here is derived from an EMBL/GenBank/DDBJ whole genome shotgun (WGS) entry which is preliminary data.</text>
</comment>
<dbReference type="RefSeq" id="WP_166586964.1">
    <property type="nucleotide sequence ID" value="NZ_WWEO01000044.1"/>
</dbReference>
<accession>A0A965ZH50</accession>
<evidence type="ECO:0008006" key="4">
    <source>
        <dbReference type="Google" id="ProtNLM"/>
    </source>
</evidence>
<name>A0A965ZH50_9SPHI</name>
<dbReference type="Gene3D" id="3.20.20.70">
    <property type="entry name" value="Aldolase class I"/>
    <property type="match status" value="1"/>
</dbReference>
<dbReference type="SUPFAM" id="SSF51445">
    <property type="entry name" value="(Trans)glycosidases"/>
    <property type="match status" value="1"/>
</dbReference>